<evidence type="ECO:0000313" key="2">
    <source>
        <dbReference type="Proteomes" id="UP000514744"/>
    </source>
</evidence>
<accession>A0A7D7JBK8</accession>
<evidence type="ECO:0000313" key="1">
    <source>
        <dbReference type="EMBL" id="QMP19229.1"/>
    </source>
</evidence>
<dbReference type="GeneID" id="63642569"/>
<dbReference type="Proteomes" id="UP000514744">
    <property type="component" value="Segment"/>
</dbReference>
<keyword evidence="2" id="KW-1185">Reference proteome</keyword>
<proteinExistence type="predicted"/>
<organism evidence="1 2">
    <name type="scientific">Pseudomonas phage Persinger</name>
    <dbReference type="NCBI Taxonomy" id="2749430"/>
    <lineage>
        <taxon>Viruses</taxon>
        <taxon>Duplodnaviria</taxon>
        <taxon>Heunggongvirae</taxon>
        <taxon>Uroviricota</taxon>
        <taxon>Caudoviricetes</taxon>
        <taxon>Harrisonburgvirus</taxon>
        <taxon>Harrisonburgvirus persinger</taxon>
    </lineage>
</organism>
<sequence length="184" mass="20311">MGEKLVSCGSIPGKIGAGLTFDVLLTLTAFPAPDWSVSVLLRGKSAIDLQTTAEGSQHRLRVNAATTATWAPGDYWFTMRATRGDEVVEVEQGQLTITPDLSAVTGEFDGRSQAQIALEAIDAVLAKRATLDQERYRINNRELYRTPIADLLKLRSYYAEQVRRERAKACGRNPFGATVRVRLR</sequence>
<dbReference type="EMBL" id="MT613935">
    <property type="protein sequence ID" value="QMP19229.1"/>
    <property type="molecule type" value="Genomic_DNA"/>
</dbReference>
<name>A0A7D7JBK8_9CAUD</name>
<reference evidence="1 2" key="1">
    <citation type="submission" date="2020-06" db="EMBL/GenBank/DDBJ databases">
        <authorList>
            <person name="Persinger R.D."/>
            <person name="Temple L."/>
        </authorList>
    </citation>
    <scope>NUCLEOTIDE SEQUENCE [LARGE SCALE GENOMIC DNA]</scope>
</reference>
<dbReference type="KEGG" id="vg:63642569"/>
<protein>
    <submittedName>
        <fullName evidence="1">Uncharacterized protein</fullName>
    </submittedName>
</protein>
<dbReference type="RefSeq" id="YP_010038034.1">
    <property type="nucleotide sequence ID" value="NC_054149.1"/>
</dbReference>